<sequence>MRFKARNYPESLTQDEQEDWFELVQSRVQTGEDGYLSIDEYSERINAMRQAHPDKENLWQQLEKYAESFF</sequence>
<name>A0A1H6LA20_9GAMM</name>
<protein>
    <submittedName>
        <fullName evidence="2">Protein containing Exonuclease C-terminaldomain</fullName>
    </submittedName>
</protein>
<evidence type="ECO:0000313" key="2">
    <source>
        <dbReference type="EMBL" id="SEH82884.1"/>
    </source>
</evidence>
<organism evidence="2 3">
    <name type="scientific">Bathymodiolus azoricus thioautotrophic gill symbiont</name>
    <dbReference type="NCBI Taxonomy" id="235205"/>
    <lineage>
        <taxon>Bacteria</taxon>
        <taxon>Pseudomonadati</taxon>
        <taxon>Pseudomonadota</taxon>
        <taxon>Gammaproteobacteria</taxon>
        <taxon>sulfur-oxidizing symbionts</taxon>
    </lineage>
</organism>
<evidence type="ECO:0000313" key="3">
    <source>
        <dbReference type="Proteomes" id="UP000198559"/>
    </source>
</evidence>
<evidence type="ECO:0000259" key="1">
    <source>
        <dbReference type="PROSITE" id="PS51785"/>
    </source>
</evidence>
<dbReference type="GO" id="GO:0008310">
    <property type="term" value="F:single-stranded DNA 3'-5' DNA exonuclease activity"/>
    <property type="evidence" value="ECO:0007669"/>
    <property type="project" value="InterPro"/>
</dbReference>
<dbReference type="GO" id="GO:0006281">
    <property type="term" value="P:DNA repair"/>
    <property type="evidence" value="ECO:0007669"/>
    <property type="project" value="InterPro"/>
</dbReference>
<keyword evidence="2" id="KW-0540">Nuclease</keyword>
<dbReference type="Proteomes" id="UP000198559">
    <property type="component" value="Unassembled WGS sequence"/>
</dbReference>
<keyword evidence="2" id="KW-0269">Exonuclease</keyword>
<keyword evidence="2" id="KW-0378">Hydrolase</keyword>
<dbReference type="PROSITE" id="PS51785">
    <property type="entry name" value="EXOI_C"/>
    <property type="match status" value="1"/>
</dbReference>
<reference evidence="3" key="1">
    <citation type="submission" date="2016-06" db="EMBL/GenBank/DDBJ databases">
        <authorList>
            <person name="Petersen J."/>
            <person name="Sayavedra L."/>
        </authorList>
    </citation>
    <scope>NUCLEOTIDE SEQUENCE [LARGE SCALE GENOMIC DNA]</scope>
    <source>
        <strain evidence="3">BazSymB</strain>
    </source>
</reference>
<proteinExistence type="predicted"/>
<dbReference type="InterPro" id="IPR058561">
    <property type="entry name" value="Exonuc_1_C"/>
</dbReference>
<dbReference type="Pfam" id="PF26016">
    <property type="entry name" value="ExoI_C"/>
    <property type="match status" value="1"/>
</dbReference>
<feature type="domain" description="ExoI C-terminal" evidence="1">
    <location>
        <begin position="1"/>
        <end position="70"/>
    </location>
</feature>
<accession>A0A1H6LA20</accession>
<dbReference type="AlphaFoldDB" id="A0A1H6LA20"/>
<dbReference type="Gene3D" id="1.10.287.1240">
    <property type="match status" value="1"/>
</dbReference>
<gene>
    <name evidence="2" type="ORF">BAZSYMB_SCAFFOLD00002_65</name>
</gene>
<dbReference type="EMBL" id="CVUD02000163">
    <property type="protein sequence ID" value="SEH82884.1"/>
    <property type="molecule type" value="Genomic_DNA"/>
</dbReference>
<dbReference type="STRING" id="235205.BAZSYMB_SCAFFOLD00002_65"/>